<dbReference type="InterPro" id="IPR016162">
    <property type="entry name" value="Ald_DH_N"/>
</dbReference>
<evidence type="ECO:0000256" key="3">
    <source>
        <dbReference type="ARBA" id="ARBA00048821"/>
    </source>
</evidence>
<dbReference type="Pfam" id="PF00171">
    <property type="entry name" value="Aldedh"/>
    <property type="match status" value="1"/>
</dbReference>
<dbReference type="PANTHER" id="PTHR43866">
    <property type="entry name" value="MALONATE-SEMIALDEHYDE DEHYDROGENASE"/>
    <property type="match status" value="1"/>
</dbReference>
<keyword evidence="7" id="KW-1185">Reference proteome</keyword>
<dbReference type="GO" id="GO:0005739">
    <property type="term" value="C:mitochondrion"/>
    <property type="evidence" value="ECO:0007669"/>
    <property type="project" value="TreeGrafter"/>
</dbReference>
<dbReference type="Proteomes" id="UP000261600">
    <property type="component" value="Unplaced"/>
</dbReference>
<reference evidence="6" key="1">
    <citation type="submission" date="2025-08" db="UniProtKB">
        <authorList>
            <consortium name="Ensembl"/>
        </authorList>
    </citation>
    <scope>IDENTIFICATION</scope>
</reference>
<organism evidence="6 7">
    <name type="scientific">Monopterus albus</name>
    <name type="common">Swamp eel</name>
    <dbReference type="NCBI Taxonomy" id="43700"/>
    <lineage>
        <taxon>Eukaryota</taxon>
        <taxon>Metazoa</taxon>
        <taxon>Chordata</taxon>
        <taxon>Craniata</taxon>
        <taxon>Vertebrata</taxon>
        <taxon>Euteleostomi</taxon>
        <taxon>Actinopterygii</taxon>
        <taxon>Neopterygii</taxon>
        <taxon>Teleostei</taxon>
        <taxon>Neoteleostei</taxon>
        <taxon>Acanthomorphata</taxon>
        <taxon>Anabantaria</taxon>
        <taxon>Synbranchiformes</taxon>
        <taxon>Synbranchidae</taxon>
        <taxon>Monopterus</taxon>
    </lineage>
</organism>
<comment type="similarity">
    <text evidence="1">Belongs to the aldehyde dehydrogenase family.</text>
</comment>
<dbReference type="PANTHER" id="PTHR43866:SF3">
    <property type="entry name" value="METHYLMALONATE-SEMIALDEHYDE DEHYDROGENASE [ACYLATING], MITOCHONDRIAL"/>
    <property type="match status" value="1"/>
</dbReference>
<accession>A0A3Q3K465</accession>
<protein>
    <recommendedName>
        <fullName evidence="5">Aldehyde dehydrogenase domain-containing protein</fullName>
    </recommendedName>
</protein>
<dbReference type="InterPro" id="IPR016161">
    <property type="entry name" value="Ald_DH/histidinol_DH"/>
</dbReference>
<sequence length="149" mass="16875">MEQGKTLAHAEGETVYLEDCRWSSTPDMDTYTDCLLSGVCAGITLFNFFAMIPLWMFHIGMVCSNTYLLKPSEQVPSCTKRLAKILQIQPDCQQPVVNFICDHPAIKVISFVGSTKRMENTSMPEMWTYLTTENFCRELTYCIASSLCT</sequence>
<dbReference type="GO" id="GO:0004491">
    <property type="term" value="F:methylmalonate-semialdehyde dehydrogenase (acylating, NAD) activity"/>
    <property type="evidence" value="ECO:0007669"/>
    <property type="project" value="UniProtKB-EC"/>
</dbReference>
<comment type="catalytic activity">
    <reaction evidence="2">
        <text>2-methyl-3-oxopropanoate + NAD(+) + CoA + H2O = propanoyl-CoA + hydrogencarbonate + NADH + H(+)</text>
        <dbReference type="Rhea" id="RHEA:20804"/>
        <dbReference type="ChEBI" id="CHEBI:15377"/>
        <dbReference type="ChEBI" id="CHEBI:15378"/>
        <dbReference type="ChEBI" id="CHEBI:17544"/>
        <dbReference type="ChEBI" id="CHEBI:57287"/>
        <dbReference type="ChEBI" id="CHEBI:57392"/>
        <dbReference type="ChEBI" id="CHEBI:57540"/>
        <dbReference type="ChEBI" id="CHEBI:57700"/>
        <dbReference type="ChEBI" id="CHEBI:57945"/>
        <dbReference type="EC" id="1.2.1.27"/>
    </reaction>
    <physiologicalReaction direction="left-to-right" evidence="2">
        <dbReference type="Rhea" id="RHEA:20805"/>
    </physiologicalReaction>
</comment>
<keyword evidence="4" id="KW-1133">Transmembrane helix</keyword>
<dbReference type="InterPro" id="IPR015590">
    <property type="entry name" value="Aldehyde_DH_dom"/>
</dbReference>
<dbReference type="SUPFAM" id="SSF53720">
    <property type="entry name" value="ALDH-like"/>
    <property type="match status" value="1"/>
</dbReference>
<feature type="transmembrane region" description="Helical" evidence="4">
    <location>
        <begin position="35"/>
        <end position="57"/>
    </location>
</feature>
<dbReference type="GO" id="GO:0006210">
    <property type="term" value="P:thymine catabolic process"/>
    <property type="evidence" value="ECO:0007669"/>
    <property type="project" value="TreeGrafter"/>
</dbReference>
<evidence type="ECO:0000313" key="6">
    <source>
        <dbReference type="Ensembl" id="ENSMALP00000022912.1"/>
    </source>
</evidence>
<dbReference type="Gene3D" id="3.40.605.10">
    <property type="entry name" value="Aldehyde Dehydrogenase, Chain A, domain 1"/>
    <property type="match status" value="1"/>
</dbReference>
<reference evidence="6" key="2">
    <citation type="submission" date="2025-09" db="UniProtKB">
        <authorList>
            <consortium name="Ensembl"/>
        </authorList>
    </citation>
    <scope>IDENTIFICATION</scope>
</reference>
<evidence type="ECO:0000256" key="1">
    <source>
        <dbReference type="ARBA" id="ARBA00009986"/>
    </source>
</evidence>
<keyword evidence="4" id="KW-0472">Membrane</keyword>
<evidence type="ECO:0000259" key="5">
    <source>
        <dbReference type="Pfam" id="PF00171"/>
    </source>
</evidence>
<feature type="domain" description="Aldehyde dehydrogenase" evidence="5">
    <location>
        <begin position="26"/>
        <end position="118"/>
    </location>
</feature>
<comment type="catalytic activity">
    <reaction evidence="3">
        <text>3-oxopropanoate + NAD(+) + CoA + H2O = hydrogencarbonate + acetyl-CoA + NADH + H(+)</text>
        <dbReference type="Rhea" id="RHEA:76615"/>
        <dbReference type="ChEBI" id="CHEBI:15377"/>
        <dbReference type="ChEBI" id="CHEBI:15378"/>
        <dbReference type="ChEBI" id="CHEBI:17544"/>
        <dbReference type="ChEBI" id="CHEBI:33190"/>
        <dbReference type="ChEBI" id="CHEBI:57287"/>
        <dbReference type="ChEBI" id="CHEBI:57288"/>
        <dbReference type="ChEBI" id="CHEBI:57540"/>
        <dbReference type="ChEBI" id="CHEBI:57945"/>
        <dbReference type="EC" id="1.2.1.27"/>
    </reaction>
    <physiologicalReaction direction="left-to-right" evidence="3">
        <dbReference type="Rhea" id="RHEA:76616"/>
    </physiologicalReaction>
</comment>
<dbReference type="Ensembl" id="ENSMALT00000023348.1">
    <property type="protein sequence ID" value="ENSMALP00000022912.1"/>
    <property type="gene ID" value="ENSMALG00000015993.1"/>
</dbReference>
<proteinExistence type="inferred from homology"/>
<dbReference type="STRING" id="43700.ENSMALP00000022912"/>
<evidence type="ECO:0000256" key="4">
    <source>
        <dbReference type="SAM" id="Phobius"/>
    </source>
</evidence>
<evidence type="ECO:0000313" key="7">
    <source>
        <dbReference type="Proteomes" id="UP000261600"/>
    </source>
</evidence>
<dbReference type="AlphaFoldDB" id="A0A3Q3K465"/>
<dbReference type="InterPro" id="IPR010061">
    <property type="entry name" value="MeMal-semiAld_DH"/>
</dbReference>
<dbReference type="GO" id="GO:0006574">
    <property type="term" value="P:L-valine catabolic process"/>
    <property type="evidence" value="ECO:0007669"/>
    <property type="project" value="TreeGrafter"/>
</dbReference>
<name>A0A3Q3K465_MONAL</name>
<keyword evidence="4" id="KW-0812">Transmembrane</keyword>
<evidence type="ECO:0000256" key="2">
    <source>
        <dbReference type="ARBA" id="ARBA00047644"/>
    </source>
</evidence>